<organism evidence="4 5">
    <name type="scientific">Orchesella cincta</name>
    <name type="common">Springtail</name>
    <name type="synonym">Podura cincta</name>
    <dbReference type="NCBI Taxonomy" id="48709"/>
    <lineage>
        <taxon>Eukaryota</taxon>
        <taxon>Metazoa</taxon>
        <taxon>Ecdysozoa</taxon>
        <taxon>Arthropoda</taxon>
        <taxon>Hexapoda</taxon>
        <taxon>Collembola</taxon>
        <taxon>Entomobryomorpha</taxon>
        <taxon>Entomobryoidea</taxon>
        <taxon>Orchesellidae</taxon>
        <taxon>Orchesellinae</taxon>
        <taxon>Orchesella</taxon>
    </lineage>
</organism>
<keyword evidence="5" id="KW-1185">Reference proteome</keyword>
<feature type="compositionally biased region" description="Polar residues" evidence="2">
    <location>
        <begin position="814"/>
        <end position="843"/>
    </location>
</feature>
<gene>
    <name evidence="4" type="ORF">Ocin01_05858</name>
</gene>
<dbReference type="EMBL" id="LJIJ01000185">
    <property type="protein sequence ID" value="ODN00833.1"/>
    <property type="molecule type" value="Genomic_DNA"/>
</dbReference>
<feature type="compositionally biased region" description="Low complexity" evidence="2">
    <location>
        <begin position="43"/>
        <end position="61"/>
    </location>
</feature>
<feature type="coiled-coil region" evidence="1">
    <location>
        <begin position="1031"/>
        <end position="1058"/>
    </location>
</feature>
<comment type="caution">
    <text evidence="4">The sequence shown here is derived from an EMBL/GenBank/DDBJ whole genome shotgun (WGS) entry which is preliminary data.</text>
</comment>
<dbReference type="AlphaFoldDB" id="A0A1D2N6E2"/>
<dbReference type="OrthoDB" id="8188202at2759"/>
<feature type="region of interest" description="Disordered" evidence="2">
    <location>
        <begin position="593"/>
        <end position="634"/>
    </location>
</feature>
<feature type="region of interest" description="Disordered" evidence="2">
    <location>
        <begin position="332"/>
        <end position="492"/>
    </location>
</feature>
<feature type="compositionally biased region" description="Low complexity" evidence="2">
    <location>
        <begin position="205"/>
        <end position="236"/>
    </location>
</feature>
<dbReference type="Proteomes" id="UP000094527">
    <property type="component" value="Unassembled WGS sequence"/>
</dbReference>
<evidence type="ECO:0000313" key="4">
    <source>
        <dbReference type="EMBL" id="ODN00833.1"/>
    </source>
</evidence>
<dbReference type="Gene3D" id="1.10.150.50">
    <property type="entry name" value="Transcription Factor, Ets-1"/>
    <property type="match status" value="1"/>
</dbReference>
<protein>
    <recommendedName>
        <fullName evidence="3">SAM domain-containing protein</fullName>
    </recommendedName>
</protein>
<dbReference type="SUPFAM" id="SSF47769">
    <property type="entry name" value="SAM/Pointed domain"/>
    <property type="match status" value="1"/>
</dbReference>
<feature type="region of interest" description="Disordered" evidence="2">
    <location>
        <begin position="718"/>
        <end position="853"/>
    </location>
</feature>
<dbReference type="CDD" id="cd09487">
    <property type="entry name" value="SAM_superfamily"/>
    <property type="match status" value="1"/>
</dbReference>
<feature type="compositionally biased region" description="Polar residues" evidence="2">
    <location>
        <begin position="1"/>
        <end position="13"/>
    </location>
</feature>
<dbReference type="InterPro" id="IPR013761">
    <property type="entry name" value="SAM/pointed_sf"/>
</dbReference>
<dbReference type="Pfam" id="PF00536">
    <property type="entry name" value="SAM_1"/>
    <property type="match status" value="1"/>
</dbReference>
<evidence type="ECO:0000259" key="3">
    <source>
        <dbReference type="SMART" id="SM00454"/>
    </source>
</evidence>
<dbReference type="STRING" id="48709.A0A1D2N6E2"/>
<dbReference type="InterPro" id="IPR001660">
    <property type="entry name" value="SAM"/>
</dbReference>
<feature type="compositionally biased region" description="Low complexity" evidence="2">
    <location>
        <begin position="116"/>
        <end position="140"/>
    </location>
</feature>
<feature type="compositionally biased region" description="Polar residues" evidence="2">
    <location>
        <begin position="734"/>
        <end position="743"/>
    </location>
</feature>
<feature type="compositionally biased region" description="Gly residues" evidence="2">
    <location>
        <begin position="141"/>
        <end position="153"/>
    </location>
</feature>
<dbReference type="SMART" id="SM00454">
    <property type="entry name" value="SAM"/>
    <property type="match status" value="1"/>
</dbReference>
<feature type="compositionally biased region" description="Polar residues" evidence="2">
    <location>
        <begin position="525"/>
        <end position="535"/>
    </location>
</feature>
<feature type="region of interest" description="Disordered" evidence="2">
    <location>
        <begin position="191"/>
        <end position="316"/>
    </location>
</feature>
<feature type="compositionally biased region" description="Polar residues" evidence="2">
    <location>
        <begin position="80"/>
        <end position="92"/>
    </location>
</feature>
<feature type="compositionally biased region" description="Polar residues" evidence="2">
    <location>
        <begin position="783"/>
        <end position="795"/>
    </location>
</feature>
<keyword evidence="1" id="KW-0175">Coiled coil</keyword>
<evidence type="ECO:0000256" key="1">
    <source>
        <dbReference type="SAM" id="Coils"/>
    </source>
</evidence>
<reference evidence="4 5" key="1">
    <citation type="journal article" date="2016" name="Genome Biol. Evol.">
        <title>Gene Family Evolution Reflects Adaptation to Soil Environmental Stressors in the Genome of the Collembolan Orchesella cincta.</title>
        <authorList>
            <person name="Faddeeva-Vakhrusheva A."/>
            <person name="Derks M.F."/>
            <person name="Anvar S.Y."/>
            <person name="Agamennone V."/>
            <person name="Suring W."/>
            <person name="Smit S."/>
            <person name="van Straalen N.M."/>
            <person name="Roelofs D."/>
        </authorList>
    </citation>
    <scope>NUCLEOTIDE SEQUENCE [LARGE SCALE GENOMIC DNA]</scope>
    <source>
        <tissue evidence="4">Mixed pool</tissue>
    </source>
</reference>
<feature type="compositionally biased region" description="Low complexity" evidence="2">
    <location>
        <begin position="277"/>
        <end position="304"/>
    </location>
</feature>
<feature type="compositionally biased region" description="Low complexity" evidence="2">
    <location>
        <begin position="390"/>
        <end position="408"/>
    </location>
</feature>
<evidence type="ECO:0000256" key="2">
    <source>
        <dbReference type="SAM" id="MobiDB-lite"/>
    </source>
</evidence>
<feature type="domain" description="SAM" evidence="3">
    <location>
        <begin position="1113"/>
        <end position="1177"/>
    </location>
</feature>
<feature type="compositionally biased region" description="Low complexity" evidence="2">
    <location>
        <begin position="596"/>
        <end position="608"/>
    </location>
</feature>
<feature type="region of interest" description="Disordered" evidence="2">
    <location>
        <begin position="954"/>
        <end position="986"/>
    </location>
</feature>
<proteinExistence type="predicted"/>
<evidence type="ECO:0000313" key="5">
    <source>
        <dbReference type="Proteomes" id="UP000094527"/>
    </source>
</evidence>
<feature type="region of interest" description="Disordered" evidence="2">
    <location>
        <begin position="515"/>
        <end position="535"/>
    </location>
</feature>
<feature type="compositionally biased region" description="Low complexity" evidence="2">
    <location>
        <begin position="971"/>
        <end position="981"/>
    </location>
</feature>
<feature type="compositionally biased region" description="Polar residues" evidence="2">
    <location>
        <begin position="613"/>
        <end position="630"/>
    </location>
</feature>
<feature type="compositionally biased region" description="Low complexity" evidence="2">
    <location>
        <begin position="443"/>
        <end position="464"/>
    </location>
</feature>
<feature type="compositionally biased region" description="Low complexity" evidence="2">
    <location>
        <begin position="415"/>
        <end position="430"/>
    </location>
</feature>
<sequence>MYLASSSPYQPMQFNGPGGSGSSGQTPSSAVNGGGYAMEYRHQQQVQQQNLSVQSVHQSQPPHHHHSQQNGGMRQPNGPTPTASQLSYNASASPMLPTKSPMVTHKPLLPPPGPSPSSSSNQSVPSVGSGSSNLKSNLNGGVSGNSGGGGGGDTSSVGLDKAKDSTKMFPTKTYNHIKDMISSRFGNNNSAASASSGGMPPKGLNNSAANTNSSNSNGANTTNGNFNMNGQNGMNSYMDSSPASSMGIPSLPSYGHSHGHMHGHMHDSYGSAPTYYASPPAMSPPGNNNGANNSGNNQQSMMNGANSYRSPPMNDRPMTHQNGISRMVQQFSGGNNNEENRAMYPNGYNGAQDKGKIGATSSSSGASQLTTGGELGAIPRNRFSVTPGPSSSTSNSSGGMGAGSAATAHNTGGMSVESSLSSPSSSSYTHSSKHHAPTTSLPNGNNTGSSSNNNNNKSGGSNNNDQPPPLPTSQKPEVSGASGHSSSGLSHHHLHHLHNHNTLGLPPVLPSVLVGEKRENGDGSSGTMETPSSGTIHLESAQGATGAAASGNASSALALNKSKSEQLKKITSDLHNLAISVAAEQHFHNHHLQFASGSGSNNNQSSSSECENKGSQRIGSGQSHTTSDSGVGTVMLTKSPLNSISDQENKIGEDLLGGENPKFGDNVMDSVSSGNDSEWVDIVEPEIRQILELEKKAKPGKSLRPGEKMTGVPLVTSTPAHITQGHHGKVNPMANGNPSSSHTKNGEQPDLMGDITASPIPHHRLMSGSPSQSPKIPKKFDLNSYNKKASQNRSQELLAGPSGSSGAQNGGGPSNSKVKSPRSTAKVNRSNSGAGQQRWNGRSSRGDKGGKNANAAAHRLIKDLGLKGIKLSRHAASQILYPHDDNGDMTSTTTGLDLESMLDGQTEQTSDDDDDMSTTIDTTDAHAIRRQLESLESMYTEVLKVLGAKRFSGNRYPTNDLRNAKRRPYGSMSSLPSSVSSRPFRERKLKLDDKKKVKDIKSINKRFQRLESHVVTLARSVAHLSSEMRTQHMMVQEIESIRNEMQQLRNQVVKSSMQNQSAAAAAAQNFARVASGRNGAGVNLVSTTDWTSFRNALPSLTNPCRVRKLTKFFGDEPPLVRIFLKKLGYEKYASAFEQERIGIMELPYLTEERLNKMGIPMGPRLRILQEAQLCLKPGYHQTHESHHTHHQSNNHGPGNLSFWDWQNWNGMTQGVLKNLIQAIDSKKSAKNTKFFDDFVEGISEFYNV</sequence>
<name>A0A1D2N6E2_ORCCI</name>
<feature type="region of interest" description="Disordered" evidence="2">
    <location>
        <begin position="1"/>
        <end position="164"/>
    </location>
</feature>
<accession>A0A1D2N6E2</accession>
<feature type="compositionally biased region" description="Polar residues" evidence="2">
    <location>
        <begin position="359"/>
        <end position="371"/>
    </location>
</feature>